<dbReference type="InterPro" id="IPR036680">
    <property type="entry name" value="SPOR-like_sf"/>
</dbReference>
<dbReference type="Pfam" id="PF09992">
    <property type="entry name" value="NAGPA"/>
    <property type="match status" value="1"/>
</dbReference>
<organism evidence="3 4">
    <name type="scientific">Peribacillus asahii</name>
    <dbReference type="NCBI Taxonomy" id="228899"/>
    <lineage>
        <taxon>Bacteria</taxon>
        <taxon>Bacillati</taxon>
        <taxon>Bacillota</taxon>
        <taxon>Bacilli</taxon>
        <taxon>Bacillales</taxon>
        <taxon>Bacillaceae</taxon>
        <taxon>Peribacillus</taxon>
    </lineage>
</organism>
<dbReference type="GO" id="GO:0042834">
    <property type="term" value="F:peptidoglycan binding"/>
    <property type="evidence" value="ECO:0007669"/>
    <property type="project" value="InterPro"/>
</dbReference>
<proteinExistence type="predicted"/>
<feature type="domain" description="SPOR" evidence="2">
    <location>
        <begin position="68"/>
        <end position="154"/>
    </location>
</feature>
<feature type="signal peptide" evidence="1">
    <location>
        <begin position="1"/>
        <end position="30"/>
    </location>
</feature>
<dbReference type="InterPro" id="IPR018711">
    <property type="entry name" value="NAGPA"/>
</dbReference>
<name>A0A398B2F1_9BACI</name>
<accession>A0A398B2F1</accession>
<dbReference type="PANTHER" id="PTHR40446">
    <property type="entry name" value="N-ACETYLGLUCOSAMINE-1-PHOSPHODIESTER ALPHA-N-ACETYLGLUCOSAMINIDASE"/>
    <property type="match status" value="1"/>
</dbReference>
<dbReference type="AlphaFoldDB" id="A0A398B2F1"/>
<dbReference type="RefSeq" id="WP_119117877.1">
    <property type="nucleotide sequence ID" value="NZ_QWVS01000028.1"/>
</dbReference>
<sequence length="515" mass="56277">MNQAITSIVLRSLICTTIFLFISVPSSTFAQSTNQNELPLGISGLPETRFVQQLTPGVTYTSIKRGKSSFKEYYSVDMGFFSDLKKAKVTKQTLKKHGFDSFILPIYNERYNDLYKDVLGYVIKSGEFKTQSEAIQLKEELVEKGFLNVKVSYSGWEKRNITGPWSIHIIEIDRNLIHRMTASLALNTVQGRETVSSIAKRMNSLVTINGGYFIMHKHAGTPGDLIGISVVSGELNSEAINNRSAFVLGGKYTVITPVSTSLYIQSSKGAVRTIDGLNRTIGKIRGCGRRSNQQLKHNITCIKHNELVQYQPIYGTRTPAGKGTEVVLDSKGTVIKIRNSRGQSIPAKGSIIAGIGEGAEWLKKHAVIGEKLMISTKVMSNQIPISLTKETHIVNGGPLLLKNQQYMIAAKKEGFVHSDKSFYKFGIKRNPRTLVGIKPNGNILLVVVDGRNEQVSVGLSLEESAILMKALGAQDALNLDGGGSTTMAINGKVVNHPSDAAGERTVGDAISLIME</sequence>
<dbReference type="InterPro" id="IPR007730">
    <property type="entry name" value="SPOR-like_dom"/>
</dbReference>
<evidence type="ECO:0000256" key="1">
    <source>
        <dbReference type="SAM" id="SignalP"/>
    </source>
</evidence>
<evidence type="ECO:0000313" key="4">
    <source>
        <dbReference type="Proteomes" id="UP000266016"/>
    </source>
</evidence>
<feature type="chain" id="PRO_5017480998" description="SPOR domain-containing protein" evidence="1">
    <location>
        <begin position="31"/>
        <end position="515"/>
    </location>
</feature>
<gene>
    <name evidence="3" type="ORF">D1953_14350</name>
</gene>
<comment type="caution">
    <text evidence="3">The sequence shown here is derived from an EMBL/GenBank/DDBJ whole genome shotgun (WGS) entry which is preliminary data.</text>
</comment>
<dbReference type="Gene3D" id="3.30.70.1070">
    <property type="entry name" value="Sporulation related repeat"/>
    <property type="match status" value="1"/>
</dbReference>
<reference evidence="3 4" key="1">
    <citation type="submission" date="2018-08" db="EMBL/GenBank/DDBJ databases">
        <title>Bacillus jemisoniae sp. nov., Bacillus chryseoplanitiae sp. nov., Bacillus resnikiae sp. nov., and Bacillus frankliniae sp. nov., isolated from Viking spacecraft and associated surfaces.</title>
        <authorList>
            <person name="Seuylemezian A."/>
            <person name="Vaishampayan P."/>
        </authorList>
    </citation>
    <scope>NUCLEOTIDE SEQUENCE [LARGE SCALE GENOMIC DNA]</scope>
    <source>
        <strain evidence="3 4">MA001</strain>
    </source>
</reference>
<dbReference type="Proteomes" id="UP000266016">
    <property type="component" value="Unassembled WGS sequence"/>
</dbReference>
<dbReference type="PANTHER" id="PTHR40446:SF2">
    <property type="entry name" value="N-ACETYLGLUCOSAMINE-1-PHOSPHODIESTER ALPHA-N-ACETYLGLUCOSAMINIDASE"/>
    <property type="match status" value="1"/>
</dbReference>
<dbReference type="PROSITE" id="PS51724">
    <property type="entry name" value="SPOR"/>
    <property type="match status" value="1"/>
</dbReference>
<evidence type="ECO:0000259" key="2">
    <source>
        <dbReference type="PROSITE" id="PS51724"/>
    </source>
</evidence>
<dbReference type="EMBL" id="QWVS01000028">
    <property type="protein sequence ID" value="RID84025.1"/>
    <property type="molecule type" value="Genomic_DNA"/>
</dbReference>
<evidence type="ECO:0000313" key="3">
    <source>
        <dbReference type="EMBL" id="RID84025.1"/>
    </source>
</evidence>
<dbReference type="SUPFAM" id="SSF110997">
    <property type="entry name" value="Sporulation related repeat"/>
    <property type="match status" value="1"/>
</dbReference>
<keyword evidence="4" id="KW-1185">Reference proteome</keyword>
<keyword evidence="1" id="KW-0732">Signal</keyword>
<protein>
    <recommendedName>
        <fullName evidence="2">SPOR domain-containing protein</fullName>
    </recommendedName>
</protein>